<comment type="catalytic activity">
    <reaction evidence="1 4">
        <text>3-dehydroquinate = 3-dehydroshikimate + H2O</text>
        <dbReference type="Rhea" id="RHEA:21096"/>
        <dbReference type="ChEBI" id="CHEBI:15377"/>
        <dbReference type="ChEBI" id="CHEBI:16630"/>
        <dbReference type="ChEBI" id="CHEBI:32364"/>
        <dbReference type="EC" id="4.2.1.10"/>
    </reaction>
</comment>
<evidence type="ECO:0000256" key="2">
    <source>
        <dbReference type="ARBA" id="ARBA00023239"/>
    </source>
</evidence>
<protein>
    <recommendedName>
        <fullName evidence="4">3-dehydroquinate dehydratase</fullName>
        <shortName evidence="4">3-dehydroquinase</shortName>
        <ecNumber evidence="4">4.2.1.10</ecNumber>
    </recommendedName>
    <alternativeName>
        <fullName evidence="4">Type I DHQase</fullName>
    </alternativeName>
    <alternativeName>
        <fullName evidence="4">Type I dehydroquinase</fullName>
        <shortName evidence="4">DHQ1</shortName>
    </alternativeName>
</protein>
<dbReference type="NCBIfam" id="TIGR01093">
    <property type="entry name" value="aroD"/>
    <property type="match status" value="1"/>
</dbReference>
<evidence type="ECO:0000313" key="5">
    <source>
        <dbReference type="EMBL" id="MBB2201516.1"/>
    </source>
</evidence>
<organism evidence="5 6">
    <name type="scientific">Gluconacetobacter tumulisoli</name>
    <dbReference type="NCBI Taxonomy" id="1286189"/>
    <lineage>
        <taxon>Bacteria</taxon>
        <taxon>Pseudomonadati</taxon>
        <taxon>Pseudomonadota</taxon>
        <taxon>Alphaproteobacteria</taxon>
        <taxon>Acetobacterales</taxon>
        <taxon>Acetobacteraceae</taxon>
        <taxon>Gluconacetobacter</taxon>
    </lineage>
</organism>
<keyword evidence="4" id="KW-0028">Amino-acid biosynthesis</keyword>
<dbReference type="UniPathway" id="UPA00053">
    <property type="reaction ID" value="UER00086"/>
</dbReference>
<keyword evidence="4" id="KW-0057">Aromatic amino acid biosynthesis</keyword>
<feature type="binding site" evidence="4">
    <location>
        <position position="228"/>
    </location>
    <ligand>
        <name>3-dehydroquinate</name>
        <dbReference type="ChEBI" id="CHEBI:32364"/>
    </ligand>
</feature>
<dbReference type="GO" id="GO:0009423">
    <property type="term" value="P:chorismate biosynthetic process"/>
    <property type="evidence" value="ECO:0007669"/>
    <property type="project" value="UniProtKB-UniRule"/>
</dbReference>
<dbReference type="InterPro" id="IPR050146">
    <property type="entry name" value="Type-I_3-dehydroquinase"/>
</dbReference>
<comment type="function">
    <text evidence="4">Involved in the third step of the chorismate pathway, which leads to the biosynthesis of aromatic amino acids. Catalyzes the cis-dehydration of 3-dehydroquinate (DHQ) and introduces the first double bond of the aromatic ring to yield 3-dehydroshikimate.</text>
</comment>
<keyword evidence="6" id="KW-1185">Reference proteome</keyword>
<comment type="caution">
    <text evidence="5">The sequence shown here is derived from an EMBL/GenBank/DDBJ whole genome shotgun (WGS) entry which is preliminary data.</text>
</comment>
<dbReference type="GO" id="GO:0009073">
    <property type="term" value="P:aromatic amino acid family biosynthetic process"/>
    <property type="evidence" value="ECO:0007669"/>
    <property type="project" value="UniProtKB-KW"/>
</dbReference>
<dbReference type="AlphaFoldDB" id="A0A7W4K700"/>
<dbReference type="CDD" id="cd00502">
    <property type="entry name" value="DHQase_I"/>
    <property type="match status" value="1"/>
</dbReference>
<sequence>MQSNTARGATLRGVKVRGVTLGVGRPAIIVPIIAATAAEARAAAHRLATEDAIDLVELRVDYLHCVLDGPRTAALCREVRHVLARHPLIVTFRTGAEGGMTPIGDEAYVAFYDHVLNAAGPDPLPDLVDVEFNRGRHVVRRIVTAARGAGVGVILSSHDFAGTDSAPALVDRMRAMQDFDVDIVKLAVMPRDGGDVLNLLAATYEMRTRWADRPLITMAMGGVGVVSRLAGEVFGSAATFGTLGQPSAPGQIDAHDLRHCVDIVHGAAAPDLRVAGTPPHGAIP</sequence>
<dbReference type="Proteomes" id="UP000578030">
    <property type="component" value="Unassembled WGS sequence"/>
</dbReference>
<comment type="similarity">
    <text evidence="4">Belongs to the type-I 3-dehydroquinase family.</text>
</comment>
<dbReference type="PANTHER" id="PTHR43699:SF1">
    <property type="entry name" value="3-DEHYDROQUINATE DEHYDRATASE"/>
    <property type="match status" value="1"/>
</dbReference>
<keyword evidence="2 4" id="KW-0456">Lyase</keyword>
<dbReference type="InterPro" id="IPR001381">
    <property type="entry name" value="DHquinase_I"/>
</dbReference>
<dbReference type="FunFam" id="3.20.20.70:FF:000047">
    <property type="entry name" value="3-dehydroquinate dehydratase"/>
    <property type="match status" value="1"/>
</dbReference>
<feature type="active site" description="Proton donor/acceptor" evidence="4">
    <location>
        <position position="158"/>
    </location>
</feature>
<dbReference type="HAMAP" id="MF_00214">
    <property type="entry name" value="AroD"/>
    <property type="match status" value="1"/>
</dbReference>
<dbReference type="RefSeq" id="WP_182957198.1">
    <property type="nucleotide sequence ID" value="NZ_JABEQM010000005.1"/>
</dbReference>
<feature type="binding site" evidence="4">
    <location>
        <position position="93"/>
    </location>
    <ligand>
        <name>3-dehydroquinate</name>
        <dbReference type="ChEBI" id="CHEBI:32364"/>
    </ligand>
</feature>
<dbReference type="EC" id="4.2.1.10" evidence="4"/>
<dbReference type="GO" id="GO:0046279">
    <property type="term" value="P:3,4-dihydroxybenzoate biosynthetic process"/>
    <property type="evidence" value="ECO:0007669"/>
    <property type="project" value="TreeGrafter"/>
</dbReference>
<evidence type="ECO:0000313" key="6">
    <source>
        <dbReference type="Proteomes" id="UP000578030"/>
    </source>
</evidence>
<dbReference type="Gene3D" id="3.20.20.70">
    <property type="entry name" value="Aldolase class I"/>
    <property type="match status" value="1"/>
</dbReference>
<dbReference type="EMBL" id="JABEQM010000005">
    <property type="protein sequence ID" value="MBB2201516.1"/>
    <property type="molecule type" value="Genomic_DNA"/>
</dbReference>
<feature type="binding site" evidence="4">
    <location>
        <position position="251"/>
    </location>
    <ligand>
        <name>3-dehydroquinate</name>
        <dbReference type="ChEBI" id="CHEBI:32364"/>
    </ligand>
</feature>
<dbReference type="InterPro" id="IPR013785">
    <property type="entry name" value="Aldolase_TIM"/>
</dbReference>
<comment type="subunit">
    <text evidence="4">Homodimer.</text>
</comment>
<proteinExistence type="inferred from homology"/>
<dbReference type="PANTHER" id="PTHR43699">
    <property type="entry name" value="3-DEHYDROQUINATE DEHYDRATASE"/>
    <property type="match status" value="1"/>
</dbReference>
<dbReference type="SUPFAM" id="SSF51569">
    <property type="entry name" value="Aldolase"/>
    <property type="match status" value="1"/>
</dbReference>
<dbReference type="GO" id="GO:0003855">
    <property type="term" value="F:3-dehydroquinate dehydratase activity"/>
    <property type="evidence" value="ECO:0007669"/>
    <property type="project" value="UniProtKB-UniRule"/>
</dbReference>
<comment type="caution">
    <text evidence="4">Lacks conserved residue(s) required for the propagation of feature annotation.</text>
</comment>
<gene>
    <name evidence="4 5" type="primary">aroD</name>
    <name evidence="5" type="ORF">HLH28_07970</name>
</gene>
<comment type="pathway">
    <text evidence="4">Metabolic intermediate biosynthesis; chorismate biosynthesis; chorismate from D-erythrose 4-phosphate and phosphoenolpyruvate: step 3/7.</text>
</comment>
<name>A0A7W4K700_9PROT</name>
<dbReference type="Pfam" id="PF01487">
    <property type="entry name" value="DHquinase_I"/>
    <property type="match status" value="1"/>
</dbReference>
<feature type="binding site" evidence="4">
    <location>
        <position position="247"/>
    </location>
    <ligand>
        <name>3-dehydroquinate</name>
        <dbReference type="ChEBI" id="CHEBI:32364"/>
    </ligand>
</feature>
<accession>A0A7W4K700</accession>
<evidence type="ECO:0000256" key="3">
    <source>
        <dbReference type="ARBA" id="ARBA00023270"/>
    </source>
</evidence>
<keyword evidence="3 4" id="KW-0704">Schiff base</keyword>
<evidence type="ECO:0000256" key="1">
    <source>
        <dbReference type="ARBA" id="ARBA00001864"/>
    </source>
</evidence>
<evidence type="ECO:0000256" key="4">
    <source>
        <dbReference type="HAMAP-Rule" id="MF_00214"/>
    </source>
</evidence>
<feature type="binding site" evidence="4">
    <location>
        <begin position="57"/>
        <end position="59"/>
    </location>
    <ligand>
        <name>3-dehydroquinate</name>
        <dbReference type="ChEBI" id="CHEBI:32364"/>
    </ligand>
</feature>
<reference evidence="5 6" key="1">
    <citation type="submission" date="2020-04" db="EMBL/GenBank/DDBJ databases">
        <title>Description of novel Gluconacetobacter.</title>
        <authorList>
            <person name="Sombolestani A."/>
        </authorList>
    </citation>
    <scope>NUCLEOTIDE SEQUENCE [LARGE SCALE GENOMIC DNA]</scope>
    <source>
        <strain evidence="5 6">LMG 27802</strain>
    </source>
</reference>
<dbReference type="GO" id="GO:0008652">
    <property type="term" value="P:amino acid biosynthetic process"/>
    <property type="evidence" value="ECO:0007669"/>
    <property type="project" value="UniProtKB-KW"/>
</dbReference>
<feature type="active site" description="Schiff-base intermediate with substrate" evidence="4">
    <location>
        <position position="185"/>
    </location>
</feature>